<dbReference type="EMBL" id="CAJVCH010076201">
    <property type="protein sequence ID" value="CAG7721014.1"/>
    <property type="molecule type" value="Genomic_DNA"/>
</dbReference>
<dbReference type="Proteomes" id="UP000708208">
    <property type="component" value="Unassembled WGS sequence"/>
</dbReference>
<dbReference type="PROSITE" id="PS50835">
    <property type="entry name" value="IG_LIKE"/>
    <property type="match status" value="1"/>
</dbReference>
<feature type="domain" description="Ig-like" evidence="3">
    <location>
        <begin position="1"/>
        <end position="61"/>
    </location>
</feature>
<feature type="region of interest" description="Disordered" evidence="2">
    <location>
        <begin position="113"/>
        <end position="191"/>
    </location>
</feature>
<accession>A0A8J2K6F0</accession>
<dbReference type="PROSITE" id="PS50853">
    <property type="entry name" value="FN3"/>
    <property type="match status" value="2"/>
</dbReference>
<comment type="caution">
    <text evidence="5">The sequence shown here is derived from an EMBL/GenBank/DDBJ whole genome shotgun (WGS) entry which is preliminary data.</text>
</comment>
<feature type="compositionally biased region" description="Low complexity" evidence="2">
    <location>
        <begin position="344"/>
        <end position="360"/>
    </location>
</feature>
<feature type="non-terminal residue" evidence="5">
    <location>
        <position position="1"/>
    </location>
</feature>
<dbReference type="GO" id="GO:0007411">
    <property type="term" value="P:axon guidance"/>
    <property type="evidence" value="ECO:0007669"/>
    <property type="project" value="TreeGrafter"/>
</dbReference>
<gene>
    <name evidence="5" type="ORF">AFUS01_LOCUS10263</name>
</gene>
<evidence type="ECO:0000256" key="2">
    <source>
        <dbReference type="SAM" id="MobiDB-lite"/>
    </source>
</evidence>
<feature type="compositionally biased region" description="Acidic residues" evidence="2">
    <location>
        <begin position="240"/>
        <end position="255"/>
    </location>
</feature>
<dbReference type="SMART" id="SM00408">
    <property type="entry name" value="IGc2"/>
    <property type="match status" value="1"/>
</dbReference>
<feature type="compositionally biased region" description="Acidic residues" evidence="2">
    <location>
        <begin position="166"/>
        <end position="179"/>
    </location>
</feature>
<dbReference type="PANTHER" id="PTHR10075">
    <property type="entry name" value="BASIGIN RELATED"/>
    <property type="match status" value="1"/>
</dbReference>
<dbReference type="InterPro" id="IPR007110">
    <property type="entry name" value="Ig-like_dom"/>
</dbReference>
<proteinExistence type="predicted"/>
<dbReference type="GO" id="GO:0005886">
    <property type="term" value="C:plasma membrane"/>
    <property type="evidence" value="ECO:0007669"/>
    <property type="project" value="TreeGrafter"/>
</dbReference>
<evidence type="ECO:0000313" key="5">
    <source>
        <dbReference type="EMBL" id="CAG7721014.1"/>
    </source>
</evidence>
<reference evidence="5" key="1">
    <citation type="submission" date="2021-06" db="EMBL/GenBank/DDBJ databases">
        <authorList>
            <person name="Hodson N. C."/>
            <person name="Mongue J. A."/>
            <person name="Jaron S. K."/>
        </authorList>
    </citation>
    <scope>NUCLEOTIDE SEQUENCE</scope>
</reference>
<feature type="compositionally biased region" description="Polar residues" evidence="2">
    <location>
        <begin position="134"/>
        <end position="144"/>
    </location>
</feature>
<dbReference type="PANTHER" id="PTHR10075:SF100">
    <property type="entry name" value="FASCICLIN-2"/>
    <property type="match status" value="1"/>
</dbReference>
<dbReference type="GO" id="GO:0030424">
    <property type="term" value="C:axon"/>
    <property type="evidence" value="ECO:0007669"/>
    <property type="project" value="TreeGrafter"/>
</dbReference>
<dbReference type="AlphaFoldDB" id="A0A8J2K6F0"/>
<dbReference type="Pfam" id="PF13927">
    <property type="entry name" value="Ig_3"/>
    <property type="match status" value="1"/>
</dbReference>
<dbReference type="CDD" id="cd00063">
    <property type="entry name" value="FN3"/>
    <property type="match status" value="2"/>
</dbReference>
<feature type="compositionally biased region" description="Basic residues" evidence="2">
    <location>
        <begin position="153"/>
        <end position="162"/>
    </location>
</feature>
<keyword evidence="6" id="KW-1185">Reference proteome</keyword>
<feature type="domain" description="Fibronectin type-III" evidence="4">
    <location>
        <begin position="481"/>
        <end position="577"/>
    </location>
</feature>
<feature type="domain" description="Fibronectin type-III" evidence="4">
    <location>
        <begin position="365"/>
        <end position="461"/>
    </location>
</feature>
<dbReference type="SMART" id="SM00060">
    <property type="entry name" value="FN3"/>
    <property type="match status" value="2"/>
</dbReference>
<feature type="compositionally biased region" description="Polar residues" evidence="2">
    <location>
        <begin position="212"/>
        <end position="225"/>
    </location>
</feature>
<name>A0A8J2K6F0_9HEXA</name>
<dbReference type="InterPro" id="IPR003961">
    <property type="entry name" value="FN3_dom"/>
</dbReference>
<protein>
    <submittedName>
        <fullName evidence="5">Uncharacterized protein</fullName>
    </submittedName>
</protein>
<organism evidence="5 6">
    <name type="scientific">Allacma fusca</name>
    <dbReference type="NCBI Taxonomy" id="39272"/>
    <lineage>
        <taxon>Eukaryota</taxon>
        <taxon>Metazoa</taxon>
        <taxon>Ecdysozoa</taxon>
        <taxon>Arthropoda</taxon>
        <taxon>Hexapoda</taxon>
        <taxon>Collembola</taxon>
        <taxon>Symphypleona</taxon>
        <taxon>Sminthuridae</taxon>
        <taxon>Allacma</taxon>
    </lineage>
</organism>
<feature type="compositionally biased region" description="Low complexity" evidence="2">
    <location>
        <begin position="374"/>
        <end position="391"/>
    </location>
</feature>
<feature type="compositionally biased region" description="Basic and acidic residues" evidence="2">
    <location>
        <begin position="182"/>
        <end position="191"/>
    </location>
</feature>
<sequence length="577" mass="64318">MPCIAEGNPPPVITWYKNGNSFLLNHRIFTDDAGTLRINDLVQEDAGLFECVASSRSGKYVWRAHLHVDVSSNPSSVFRRTGFDMATLRPREPMKPHVVKVDATTVTIAWNPKHFQSTSDQPSPSESFLPWSEMASNSRAESQSPPRPSFIQRKVKSSKRSRNGAESEEEDYDDDDLMVDDPPPHDRNDGHRAWVKRDIAFETNDYLRPRTHSLQHPAQLDTQSQNERDEVDFNAAYIEGADDSEEIGDESEEEYKEDKSPSDKVDGDEDLTSGGDVYANQAHHGSFISSRQNNDNNLIIQSTRTSSSKVDAIGNMRNEPIPPSTIPTTTRANTQPWVFTTATTTPTTTTTSTTIPTTTTKVPQVPENPPSEKGNNNNVVSNGNPNNNNNPKPLTYKVEYYSAEEVRTEWLLGATNVPSEIFTLHYLKPNTEYIFMVRSVSPDGLVSAPSPFSESVTTSMTGSKNSQIDMATASEQLKSAIVVILRQAYATSSTSIRIEWQIVNAGAYIEGFYIYFRQLGQKDEGSYQMLTVLNAGASSFQIVGLEKYATYQIFLLPFYKTVDGRPSNYVNVSTLQD</sequence>
<feature type="region of interest" description="Disordered" evidence="2">
    <location>
        <begin position="208"/>
        <end position="279"/>
    </location>
</feature>
<evidence type="ECO:0000313" key="6">
    <source>
        <dbReference type="Proteomes" id="UP000708208"/>
    </source>
</evidence>
<dbReference type="GO" id="GO:0007156">
    <property type="term" value="P:homophilic cell adhesion via plasma membrane adhesion molecules"/>
    <property type="evidence" value="ECO:0007669"/>
    <property type="project" value="TreeGrafter"/>
</dbReference>
<evidence type="ECO:0000259" key="3">
    <source>
        <dbReference type="PROSITE" id="PS50835"/>
    </source>
</evidence>
<evidence type="ECO:0000256" key="1">
    <source>
        <dbReference type="ARBA" id="ARBA00023319"/>
    </source>
</evidence>
<keyword evidence="1" id="KW-0393">Immunoglobulin domain</keyword>
<evidence type="ECO:0000259" key="4">
    <source>
        <dbReference type="PROSITE" id="PS50853"/>
    </source>
</evidence>
<dbReference type="GO" id="GO:0070593">
    <property type="term" value="P:dendrite self-avoidance"/>
    <property type="evidence" value="ECO:0007669"/>
    <property type="project" value="TreeGrafter"/>
</dbReference>
<dbReference type="FunFam" id="2.60.40.10:FF:001167">
    <property type="entry name" value="Roundabout 2, isoform B"/>
    <property type="match status" value="1"/>
</dbReference>
<feature type="compositionally biased region" description="Polar residues" evidence="2">
    <location>
        <begin position="113"/>
        <end position="126"/>
    </location>
</feature>
<dbReference type="InterPro" id="IPR003598">
    <property type="entry name" value="Ig_sub2"/>
</dbReference>
<feature type="region of interest" description="Disordered" evidence="2">
    <location>
        <begin position="344"/>
        <end position="392"/>
    </location>
</feature>
<feature type="compositionally biased region" description="Basic and acidic residues" evidence="2">
    <location>
        <begin position="256"/>
        <end position="265"/>
    </location>
</feature>
<dbReference type="GO" id="GO:0098632">
    <property type="term" value="F:cell-cell adhesion mediator activity"/>
    <property type="evidence" value="ECO:0007669"/>
    <property type="project" value="TreeGrafter"/>
</dbReference>
<dbReference type="OrthoDB" id="428111at2759"/>